<dbReference type="Pfam" id="PF00657">
    <property type="entry name" value="Lipase_GDSL"/>
    <property type="match status" value="2"/>
</dbReference>
<dbReference type="InterPro" id="IPR001087">
    <property type="entry name" value="GDSL"/>
</dbReference>
<evidence type="ECO:0000313" key="10">
    <source>
        <dbReference type="Proteomes" id="UP001314170"/>
    </source>
</evidence>
<dbReference type="InterPro" id="IPR035669">
    <property type="entry name" value="SGNH_plant_lipase-like"/>
</dbReference>
<evidence type="ECO:0000256" key="2">
    <source>
        <dbReference type="ARBA" id="ARBA00008668"/>
    </source>
</evidence>
<gene>
    <name evidence="9" type="ORF">DCAF_LOCUS6297</name>
</gene>
<dbReference type="GO" id="GO:0016788">
    <property type="term" value="F:hydrolase activity, acting on ester bonds"/>
    <property type="evidence" value="ECO:0007669"/>
    <property type="project" value="InterPro"/>
</dbReference>
<dbReference type="EMBL" id="CAWUPB010000893">
    <property type="protein sequence ID" value="CAK7328571.1"/>
    <property type="molecule type" value="Genomic_DNA"/>
</dbReference>
<dbReference type="Gene3D" id="3.40.50.1110">
    <property type="entry name" value="SGNH hydrolase"/>
    <property type="match status" value="1"/>
</dbReference>
<keyword evidence="5" id="KW-0378">Hydrolase</keyword>
<dbReference type="InterPro" id="IPR051238">
    <property type="entry name" value="GDSL_esterase/lipase"/>
</dbReference>
<evidence type="ECO:0000256" key="1">
    <source>
        <dbReference type="ARBA" id="ARBA00004613"/>
    </source>
</evidence>
<comment type="subcellular location">
    <subcellularLocation>
        <location evidence="1">Secreted</location>
    </subcellularLocation>
</comment>
<evidence type="ECO:0000256" key="5">
    <source>
        <dbReference type="ARBA" id="ARBA00022801"/>
    </source>
</evidence>
<evidence type="ECO:0000256" key="3">
    <source>
        <dbReference type="ARBA" id="ARBA00022525"/>
    </source>
</evidence>
<dbReference type="GO" id="GO:0016042">
    <property type="term" value="P:lipid catabolic process"/>
    <property type="evidence" value="ECO:0007669"/>
    <property type="project" value="UniProtKB-KW"/>
</dbReference>
<evidence type="ECO:0008006" key="11">
    <source>
        <dbReference type="Google" id="ProtNLM"/>
    </source>
</evidence>
<comment type="caution">
    <text evidence="9">The sequence shown here is derived from an EMBL/GenBank/DDBJ whole genome shotgun (WGS) entry which is preliminary data.</text>
</comment>
<evidence type="ECO:0000256" key="7">
    <source>
        <dbReference type="ARBA" id="ARBA00023098"/>
    </source>
</evidence>
<keyword evidence="4 8" id="KW-0732">Signal</keyword>
<dbReference type="GO" id="GO:0005576">
    <property type="term" value="C:extracellular region"/>
    <property type="evidence" value="ECO:0007669"/>
    <property type="project" value="UniProtKB-SubCell"/>
</dbReference>
<dbReference type="AlphaFoldDB" id="A0AAV1R3K0"/>
<organism evidence="9 10">
    <name type="scientific">Dovyalis caffra</name>
    <dbReference type="NCBI Taxonomy" id="77055"/>
    <lineage>
        <taxon>Eukaryota</taxon>
        <taxon>Viridiplantae</taxon>
        <taxon>Streptophyta</taxon>
        <taxon>Embryophyta</taxon>
        <taxon>Tracheophyta</taxon>
        <taxon>Spermatophyta</taxon>
        <taxon>Magnoliopsida</taxon>
        <taxon>eudicotyledons</taxon>
        <taxon>Gunneridae</taxon>
        <taxon>Pentapetalae</taxon>
        <taxon>rosids</taxon>
        <taxon>fabids</taxon>
        <taxon>Malpighiales</taxon>
        <taxon>Salicaceae</taxon>
        <taxon>Flacourtieae</taxon>
        <taxon>Dovyalis</taxon>
    </lineage>
</organism>
<proteinExistence type="inferred from homology"/>
<keyword evidence="6" id="KW-0442">Lipid degradation</keyword>
<protein>
    <recommendedName>
        <fullName evidence="11">GDSL esterase/lipase</fullName>
    </recommendedName>
</protein>
<sequence>MVITKPCMAVLLEVISISLSIFCSNGVMGSSSSPPPPSQFPAMFVFGDSLVDVGNNNYLDSLAKSNYLPYGIDFDGGPTGRFCNGKTIIDFLGELLGLPPLPAFAATFSTAGDILSGVNYASAAAGILEDSGKNLVYFKPAGAEFFEHLEPVEEADGWQGIEAALHRLGLRKFLLAGVGPLGCIPNQLATGLAPPGECLTFVNEMVQVFNMQLKSLVDQLNTNPTDHTVFVYGNTYGAFTQILNNPDSYGFVATDRGCCGVGKNRGLITCLPIVTPCSNRDEYIFWDAYHPTQAFNKIVAQKAYAGQPSDCYPINVQQMAEI</sequence>
<accession>A0AAV1R3K0</accession>
<dbReference type="PANTHER" id="PTHR45650">
    <property type="entry name" value="GDSL-LIKE LIPASE/ACYLHYDROLASE-RELATED"/>
    <property type="match status" value="1"/>
</dbReference>
<evidence type="ECO:0000256" key="8">
    <source>
        <dbReference type="SAM" id="SignalP"/>
    </source>
</evidence>
<dbReference type="CDD" id="cd01837">
    <property type="entry name" value="SGNH_plant_lipase_like"/>
    <property type="match status" value="1"/>
</dbReference>
<name>A0AAV1R3K0_9ROSI</name>
<feature type="signal peptide" evidence="8">
    <location>
        <begin position="1"/>
        <end position="20"/>
    </location>
</feature>
<evidence type="ECO:0000256" key="4">
    <source>
        <dbReference type="ARBA" id="ARBA00022729"/>
    </source>
</evidence>
<keyword evidence="7" id="KW-0443">Lipid metabolism</keyword>
<reference evidence="9 10" key="1">
    <citation type="submission" date="2024-01" db="EMBL/GenBank/DDBJ databases">
        <authorList>
            <person name="Waweru B."/>
        </authorList>
    </citation>
    <scope>NUCLEOTIDE SEQUENCE [LARGE SCALE GENOMIC DNA]</scope>
</reference>
<keyword evidence="3" id="KW-0964">Secreted</keyword>
<evidence type="ECO:0000256" key="6">
    <source>
        <dbReference type="ARBA" id="ARBA00022963"/>
    </source>
</evidence>
<comment type="similarity">
    <text evidence="2">Belongs to the 'GDSL' lipolytic enzyme family.</text>
</comment>
<keyword evidence="10" id="KW-1185">Reference proteome</keyword>
<evidence type="ECO:0000313" key="9">
    <source>
        <dbReference type="EMBL" id="CAK7328571.1"/>
    </source>
</evidence>
<feature type="chain" id="PRO_5043382218" description="GDSL esterase/lipase" evidence="8">
    <location>
        <begin position="21"/>
        <end position="322"/>
    </location>
</feature>
<dbReference type="InterPro" id="IPR036514">
    <property type="entry name" value="SGNH_hydro_sf"/>
</dbReference>
<dbReference type="PANTHER" id="PTHR45650:SF32">
    <property type="entry name" value="GDSL-LIKE LIPASE_ACYLHYDROLASE"/>
    <property type="match status" value="1"/>
</dbReference>
<dbReference type="Proteomes" id="UP001314170">
    <property type="component" value="Unassembled WGS sequence"/>
</dbReference>